<reference evidence="3 4" key="1">
    <citation type="submission" date="2024-01" db="EMBL/GenBank/DDBJ databases">
        <title>Genome assemblies of Stephania.</title>
        <authorList>
            <person name="Yang L."/>
        </authorList>
    </citation>
    <scope>NUCLEOTIDE SEQUENCE [LARGE SCALE GENOMIC DNA]</scope>
    <source>
        <strain evidence="3">YNDBR</strain>
        <tissue evidence="3">Leaf</tissue>
    </source>
</reference>
<dbReference type="AlphaFoldDB" id="A0AAP0JK31"/>
<proteinExistence type="predicted"/>
<gene>
    <name evidence="3" type="ORF">Syun_014838</name>
</gene>
<name>A0AAP0JK31_9MAGN</name>
<dbReference type="PANTHER" id="PTHR47864:SF2">
    <property type="entry name" value="MYB_SANT-LIKE DNA-BINDING DOMAIN PROTEIN"/>
    <property type="match status" value="1"/>
</dbReference>
<feature type="compositionally biased region" description="Basic and acidic residues" evidence="1">
    <location>
        <begin position="222"/>
        <end position="232"/>
    </location>
</feature>
<comment type="caution">
    <text evidence="3">The sequence shown here is derived from an EMBL/GenBank/DDBJ whole genome shotgun (WGS) entry which is preliminary data.</text>
</comment>
<organism evidence="3 4">
    <name type="scientific">Stephania yunnanensis</name>
    <dbReference type="NCBI Taxonomy" id="152371"/>
    <lineage>
        <taxon>Eukaryota</taxon>
        <taxon>Viridiplantae</taxon>
        <taxon>Streptophyta</taxon>
        <taxon>Embryophyta</taxon>
        <taxon>Tracheophyta</taxon>
        <taxon>Spermatophyta</taxon>
        <taxon>Magnoliopsida</taxon>
        <taxon>Ranunculales</taxon>
        <taxon>Menispermaceae</taxon>
        <taxon>Menispermoideae</taxon>
        <taxon>Cissampelideae</taxon>
        <taxon>Stephania</taxon>
    </lineage>
</organism>
<evidence type="ECO:0000256" key="1">
    <source>
        <dbReference type="SAM" id="MobiDB-lite"/>
    </source>
</evidence>
<evidence type="ECO:0000259" key="2">
    <source>
        <dbReference type="Pfam" id="PF24769"/>
    </source>
</evidence>
<protein>
    <recommendedName>
        <fullName evidence="2">At2g29880-like C-terminal domain-containing protein</fullName>
    </recommendedName>
</protein>
<dbReference type="Proteomes" id="UP001420932">
    <property type="component" value="Unassembled WGS sequence"/>
</dbReference>
<feature type="region of interest" description="Disordered" evidence="1">
    <location>
        <begin position="205"/>
        <end position="269"/>
    </location>
</feature>
<feature type="compositionally biased region" description="Basic and acidic residues" evidence="1">
    <location>
        <begin position="253"/>
        <end position="269"/>
    </location>
</feature>
<dbReference type="InterPro" id="IPR056253">
    <property type="entry name" value="At2g29880-like_C"/>
</dbReference>
<sequence length="269" mass="30077">MLSLRVATLDLDGITLPKNSRQAMKCGRNTSSASGRYSIGLGDDTDARTFEVEEPSGDVLEDLTYDYDAEAFVQRNEHQQKNLYQPPTVGSFNAPPTIEPMNLEVHSVTRKRNRVEKEGNFDSSRNNNLQMDSLNKLTETISSFVDKVDRFMARDQGCWKLIKEIPDLIDSTRFKVLELLNTRAKKIDFMEMSSEERSKWIARRVGGGVEAESKRQGGGSGEARRAKGDSSMESKGCSDIGEESGGGTNTGERWTRMEVRGEGRGRYKS</sequence>
<feature type="domain" description="At2g29880-like C-terminal" evidence="2">
    <location>
        <begin position="158"/>
        <end position="203"/>
    </location>
</feature>
<dbReference type="InterPro" id="IPR055314">
    <property type="entry name" value="At2g29880-like"/>
</dbReference>
<evidence type="ECO:0000313" key="3">
    <source>
        <dbReference type="EMBL" id="KAK9135508.1"/>
    </source>
</evidence>
<accession>A0AAP0JK31</accession>
<evidence type="ECO:0000313" key="4">
    <source>
        <dbReference type="Proteomes" id="UP001420932"/>
    </source>
</evidence>
<keyword evidence="4" id="KW-1185">Reference proteome</keyword>
<dbReference type="PANTHER" id="PTHR47864">
    <property type="entry name" value="TRANSMEMBRANE PROTEIN"/>
    <property type="match status" value="1"/>
</dbReference>
<dbReference type="Pfam" id="PF24769">
    <property type="entry name" value="At2g29880_C"/>
    <property type="match status" value="1"/>
</dbReference>
<dbReference type="EMBL" id="JBBNAF010000006">
    <property type="protein sequence ID" value="KAK9135508.1"/>
    <property type="molecule type" value="Genomic_DNA"/>
</dbReference>